<name>A0A376Q3Z8_ECOLX</name>
<dbReference type="AlphaFoldDB" id="A0A376Q3Z8"/>
<proteinExistence type="predicted"/>
<evidence type="ECO:0000313" key="4">
    <source>
        <dbReference type="Proteomes" id="UP000392867"/>
    </source>
</evidence>
<gene>
    <name evidence="1" type="ORF">FVB16_10180</name>
    <name evidence="2" type="ORF">NCTC7927_05570</name>
</gene>
<protein>
    <submittedName>
        <fullName evidence="2">Uncharacterized protein</fullName>
    </submittedName>
</protein>
<dbReference type="Proteomes" id="UP000254043">
    <property type="component" value="Unassembled WGS sequence"/>
</dbReference>
<dbReference type="Proteomes" id="UP000392867">
    <property type="component" value="Unassembled WGS sequence"/>
</dbReference>
<dbReference type="EMBL" id="VOTT01000147">
    <property type="protein sequence ID" value="MPU49198.1"/>
    <property type="molecule type" value="Genomic_DNA"/>
</dbReference>
<organism evidence="2 3">
    <name type="scientific">Escherichia coli</name>
    <dbReference type="NCBI Taxonomy" id="562"/>
    <lineage>
        <taxon>Bacteria</taxon>
        <taxon>Pseudomonadati</taxon>
        <taxon>Pseudomonadota</taxon>
        <taxon>Gammaproteobacteria</taxon>
        <taxon>Enterobacterales</taxon>
        <taxon>Enterobacteriaceae</taxon>
        <taxon>Escherichia</taxon>
    </lineage>
</organism>
<dbReference type="RefSeq" id="WP_062891655.1">
    <property type="nucleotide sequence ID" value="NZ_CANUGB010000058.1"/>
</dbReference>
<evidence type="ECO:0000313" key="2">
    <source>
        <dbReference type="EMBL" id="STH85034.1"/>
    </source>
</evidence>
<reference evidence="2 3" key="1">
    <citation type="submission" date="2018-06" db="EMBL/GenBank/DDBJ databases">
        <authorList>
            <consortium name="Pathogen Informatics"/>
            <person name="Doyle S."/>
        </authorList>
    </citation>
    <scope>NUCLEOTIDE SEQUENCE [LARGE SCALE GENOMIC DNA]</scope>
    <source>
        <strain evidence="2 3">NCTC7927</strain>
    </source>
</reference>
<evidence type="ECO:0000313" key="3">
    <source>
        <dbReference type="Proteomes" id="UP000254043"/>
    </source>
</evidence>
<sequence>MAYDEHSIRVMSADEIEQRFDWLRLENLAKEHRLPVDWVRRGFEACWRLGIGPDYFIDRYIFKRDVPLVPEFEVVFREIVNENRYRDRMRF</sequence>
<reference evidence="1 4" key="2">
    <citation type="submission" date="2019-08" db="EMBL/GenBank/DDBJ databases">
        <title>Identification of Water Treatment Resistant and Multidrug Resistant Urinary Pathogenic Escherichia coli in Wastewater.</title>
        <authorList>
            <person name="Neumann N."/>
        </authorList>
    </citation>
    <scope>NUCLEOTIDE SEQUENCE [LARGE SCALE GENOMIC DNA]</scope>
    <source>
        <strain evidence="1 4">WU2356</strain>
    </source>
</reference>
<evidence type="ECO:0000313" key="1">
    <source>
        <dbReference type="EMBL" id="MPU49198.1"/>
    </source>
</evidence>
<accession>A0A376Q3Z8</accession>
<dbReference type="EMBL" id="UGAK01000005">
    <property type="protein sequence ID" value="STH85034.1"/>
    <property type="molecule type" value="Genomic_DNA"/>
</dbReference>